<dbReference type="PANTHER" id="PTHR47165:SF4">
    <property type="entry name" value="OS03G0429900 PROTEIN"/>
    <property type="match status" value="1"/>
</dbReference>
<reference evidence="2" key="1">
    <citation type="submission" date="2019-12" db="EMBL/GenBank/DDBJ databases">
        <authorList>
            <person name="Scholes J."/>
        </authorList>
    </citation>
    <scope>NUCLEOTIDE SEQUENCE</scope>
</reference>
<dbReference type="InterPro" id="IPR012340">
    <property type="entry name" value="NA-bd_OB-fold"/>
</dbReference>
<comment type="caution">
    <text evidence="2">The sequence shown here is derived from an EMBL/GenBank/DDBJ whole genome shotgun (WGS) entry which is preliminary data.</text>
</comment>
<dbReference type="Gene3D" id="2.40.50.140">
    <property type="entry name" value="Nucleic acid-binding proteins"/>
    <property type="match status" value="3"/>
</dbReference>
<dbReference type="CDD" id="cd04475">
    <property type="entry name" value="RPA1_DBD_B"/>
    <property type="match status" value="1"/>
</dbReference>
<dbReference type="SUPFAM" id="SSF50249">
    <property type="entry name" value="Nucleic acid-binding proteins"/>
    <property type="match status" value="3"/>
</dbReference>
<protein>
    <submittedName>
        <fullName evidence="2">Uncharacterized protein</fullName>
    </submittedName>
</protein>
<evidence type="ECO:0000313" key="2">
    <source>
        <dbReference type="EMBL" id="CAA0806236.1"/>
    </source>
</evidence>
<dbReference type="PANTHER" id="PTHR47165">
    <property type="entry name" value="OS03G0429900 PROTEIN"/>
    <property type="match status" value="1"/>
</dbReference>
<accession>A0A9N7R1S8</accession>
<proteinExistence type="predicted"/>
<sequence length="516" mass="56713">MCAANNLIMRKTLTVNQVQPRIRGWTVIIQVIERGHILVSQKDTSVSYRRFLFCDAEGTNVSAVAYNNNIRAGANLLIPFKIYRISGASLKKVDDRYRVGPYDFSWTINNNTLIQPCDDVVPTHLYCHMDTERFANLHRYTDSENLQNILGVVVHAFEQKQRGFDSVMRDIVIVNTENMPMILTLWNEFATTEGQQLATGINAGNVIIAMRVRVTTFNGISLSTKSTSALLINPPTPEANELKYIQNRLDIDNLIIARAFTDPAALLPRPPAENIMSIETYLNPANNVKAAWIQGSITLGLANQPLWFAACSNCQKKFDLEVGSDIRIPIYIEDETDTIAAVVYGDDAEELAGRTGAELKDAEEEALDLLGPIGVRIKNHHLVCYVRLYQSNGPSYTIVKLYMDEIEGLLDEDDIDHAAAQNELVHNPAPEPEPDVQLFTPSTKACLEEIASAPMNTDIPGPSKSTPARSLVFGDDTGTSSSDPPLDTTGGDGSYSDAASASSSAVPSSPLKKPRN</sequence>
<dbReference type="EMBL" id="CACSLK010000531">
    <property type="protein sequence ID" value="CAA0806236.1"/>
    <property type="molecule type" value="Genomic_DNA"/>
</dbReference>
<keyword evidence="3" id="KW-1185">Reference proteome</keyword>
<dbReference type="Proteomes" id="UP001153555">
    <property type="component" value="Unassembled WGS sequence"/>
</dbReference>
<dbReference type="OrthoDB" id="1740937at2759"/>
<gene>
    <name evidence="2" type="ORF">SHERM_09236</name>
</gene>
<feature type="compositionally biased region" description="Low complexity" evidence="1">
    <location>
        <begin position="494"/>
        <end position="509"/>
    </location>
</feature>
<evidence type="ECO:0000313" key="3">
    <source>
        <dbReference type="Proteomes" id="UP001153555"/>
    </source>
</evidence>
<dbReference type="AlphaFoldDB" id="A0A9N7R1S8"/>
<evidence type="ECO:0000256" key="1">
    <source>
        <dbReference type="SAM" id="MobiDB-lite"/>
    </source>
</evidence>
<feature type="region of interest" description="Disordered" evidence="1">
    <location>
        <begin position="454"/>
        <end position="516"/>
    </location>
</feature>
<organism evidence="2 3">
    <name type="scientific">Striga hermonthica</name>
    <name type="common">Purple witchweed</name>
    <name type="synonym">Buchnera hermonthica</name>
    <dbReference type="NCBI Taxonomy" id="68872"/>
    <lineage>
        <taxon>Eukaryota</taxon>
        <taxon>Viridiplantae</taxon>
        <taxon>Streptophyta</taxon>
        <taxon>Embryophyta</taxon>
        <taxon>Tracheophyta</taxon>
        <taxon>Spermatophyta</taxon>
        <taxon>Magnoliopsida</taxon>
        <taxon>eudicotyledons</taxon>
        <taxon>Gunneridae</taxon>
        <taxon>Pentapetalae</taxon>
        <taxon>asterids</taxon>
        <taxon>lamiids</taxon>
        <taxon>Lamiales</taxon>
        <taxon>Orobanchaceae</taxon>
        <taxon>Buchnereae</taxon>
        <taxon>Striga</taxon>
    </lineage>
</organism>
<name>A0A9N7R1S8_STRHE</name>